<dbReference type="Proteomes" id="UP000011115">
    <property type="component" value="Unassembled WGS sequence"/>
</dbReference>
<dbReference type="Gramene" id="PGSC0003DMT400048388">
    <property type="protein sequence ID" value="PGSC0003DMT400048388"/>
    <property type="gene ID" value="PGSC0003DMG402018797"/>
</dbReference>
<dbReference type="EnsemblPlants" id="PGSC0003DMT400048388">
    <property type="protein sequence ID" value="PGSC0003DMT400048388"/>
    <property type="gene ID" value="PGSC0003DMG402018797"/>
</dbReference>
<reference evidence="2" key="1">
    <citation type="journal article" date="2011" name="Nature">
        <title>Genome sequence and analysis of the tuber crop potato.</title>
        <authorList>
            <consortium name="The Potato Genome Sequencing Consortium"/>
        </authorList>
    </citation>
    <scope>NUCLEOTIDE SEQUENCE [LARGE SCALE GENOMIC DNA]</scope>
    <source>
        <strain evidence="2">cv. DM1-3 516 R44</strain>
    </source>
</reference>
<accession>M1BMD0</accession>
<keyword evidence="2" id="KW-1185">Reference proteome</keyword>
<evidence type="ECO:0000313" key="2">
    <source>
        <dbReference type="Proteomes" id="UP000011115"/>
    </source>
</evidence>
<name>M1BMD0_SOLTU</name>
<protein>
    <submittedName>
        <fullName evidence="1">Uncharacterized protein</fullName>
    </submittedName>
</protein>
<dbReference type="PaxDb" id="4113-PGSC0003DMT400048388"/>
<sequence>MLLCPDKMKMFSTIEVQPFVTFAVDSINNRRGTLFCRLWIKTWEIKVFLIQQTPGKQGMLNC</sequence>
<proteinExistence type="predicted"/>
<dbReference type="AlphaFoldDB" id="M1BMD0"/>
<evidence type="ECO:0000313" key="1">
    <source>
        <dbReference type="EnsemblPlants" id="PGSC0003DMT400048388"/>
    </source>
</evidence>
<organism evidence="1 2">
    <name type="scientific">Solanum tuberosum</name>
    <name type="common">Potato</name>
    <dbReference type="NCBI Taxonomy" id="4113"/>
    <lineage>
        <taxon>Eukaryota</taxon>
        <taxon>Viridiplantae</taxon>
        <taxon>Streptophyta</taxon>
        <taxon>Embryophyta</taxon>
        <taxon>Tracheophyta</taxon>
        <taxon>Spermatophyta</taxon>
        <taxon>Magnoliopsida</taxon>
        <taxon>eudicotyledons</taxon>
        <taxon>Gunneridae</taxon>
        <taxon>Pentapetalae</taxon>
        <taxon>asterids</taxon>
        <taxon>lamiids</taxon>
        <taxon>Solanales</taxon>
        <taxon>Solanaceae</taxon>
        <taxon>Solanoideae</taxon>
        <taxon>Solaneae</taxon>
        <taxon>Solanum</taxon>
    </lineage>
</organism>
<reference evidence="1" key="2">
    <citation type="submission" date="2015-06" db="UniProtKB">
        <authorList>
            <consortium name="EnsemblPlants"/>
        </authorList>
    </citation>
    <scope>IDENTIFICATION</scope>
    <source>
        <strain evidence="1">DM1-3 516 R44</strain>
    </source>
</reference>
<dbReference type="InParanoid" id="M1BMD0"/>
<dbReference type="HOGENOM" id="CLU_2908533_0_0_1"/>